<name>A0AA90UE97_9BACT</name>
<dbReference type="SUPFAM" id="SSF52279">
    <property type="entry name" value="Beta-D-glucan exohydrolase, C-terminal domain"/>
    <property type="match status" value="1"/>
</dbReference>
<accession>A0AA90UE97</accession>
<dbReference type="RefSeq" id="WP_194268346.1">
    <property type="nucleotide sequence ID" value="NZ_VZCW01000128.1"/>
</dbReference>
<dbReference type="Pfam" id="PF14310">
    <property type="entry name" value="Fn3-like"/>
    <property type="match status" value="1"/>
</dbReference>
<evidence type="ECO:0000313" key="5">
    <source>
        <dbReference type="Proteomes" id="UP000442105"/>
    </source>
</evidence>
<dbReference type="EMBL" id="VZCW01000128">
    <property type="protein sequence ID" value="MQN12235.1"/>
    <property type="molecule type" value="Genomic_DNA"/>
</dbReference>
<reference evidence="5" key="1">
    <citation type="submission" date="2019-09" db="EMBL/GenBank/DDBJ databases">
        <title>Distinct polysaccharide growth profiles of human intestinal Prevotella copri isolates.</title>
        <authorList>
            <person name="Fehlner-Peach H."/>
            <person name="Magnabosco C."/>
            <person name="Raghavan V."/>
            <person name="Scher J.U."/>
            <person name="Tett A."/>
            <person name="Cox L.M."/>
            <person name="Gottsegen C."/>
            <person name="Watters A."/>
            <person name="Wiltshire- Gordon J.D."/>
            <person name="Segata N."/>
            <person name="Bonneau R."/>
            <person name="Littman D.R."/>
        </authorList>
    </citation>
    <scope>NUCLEOTIDE SEQUENCE [LARGE SCALE GENOMIC DNA]</scope>
    <source>
        <strain evidence="5">iAQ1179</strain>
    </source>
</reference>
<dbReference type="GO" id="GO:0005975">
    <property type="term" value="P:carbohydrate metabolic process"/>
    <property type="evidence" value="ECO:0007669"/>
    <property type="project" value="InterPro"/>
</dbReference>
<dbReference type="PANTHER" id="PTHR42715:SF10">
    <property type="entry name" value="BETA-GLUCOSIDASE"/>
    <property type="match status" value="1"/>
</dbReference>
<dbReference type="InterPro" id="IPR002772">
    <property type="entry name" value="Glyco_hydro_3_C"/>
</dbReference>
<evidence type="ECO:0000256" key="2">
    <source>
        <dbReference type="ARBA" id="ARBA00022801"/>
    </source>
</evidence>
<dbReference type="Gene3D" id="3.40.50.1700">
    <property type="entry name" value="Glycoside hydrolase family 3 C-terminal domain"/>
    <property type="match status" value="1"/>
</dbReference>
<dbReference type="PANTHER" id="PTHR42715">
    <property type="entry name" value="BETA-GLUCOSIDASE"/>
    <property type="match status" value="1"/>
</dbReference>
<dbReference type="InterPro" id="IPR026891">
    <property type="entry name" value="Fn3-like"/>
</dbReference>
<protein>
    <submittedName>
        <fullName evidence="4">Glycoside hydrolase family 3 protein</fullName>
    </submittedName>
</protein>
<dbReference type="Proteomes" id="UP000442105">
    <property type="component" value="Unassembled WGS sequence"/>
</dbReference>
<dbReference type="Pfam" id="PF01915">
    <property type="entry name" value="Glyco_hydro_3_C"/>
    <property type="match status" value="1"/>
</dbReference>
<dbReference type="GO" id="GO:0004553">
    <property type="term" value="F:hydrolase activity, hydrolyzing O-glycosyl compounds"/>
    <property type="evidence" value="ECO:0007669"/>
    <property type="project" value="InterPro"/>
</dbReference>
<dbReference type="InterPro" id="IPR036881">
    <property type="entry name" value="Glyco_hydro_3_C_sf"/>
</dbReference>
<evidence type="ECO:0000259" key="3">
    <source>
        <dbReference type="SMART" id="SM01217"/>
    </source>
</evidence>
<dbReference type="Gene3D" id="2.60.40.10">
    <property type="entry name" value="Immunoglobulins"/>
    <property type="match status" value="1"/>
</dbReference>
<organism evidence="4 5">
    <name type="scientific">Segatella copri</name>
    <dbReference type="NCBI Taxonomy" id="165179"/>
    <lineage>
        <taxon>Bacteria</taxon>
        <taxon>Pseudomonadati</taxon>
        <taxon>Bacteroidota</taxon>
        <taxon>Bacteroidia</taxon>
        <taxon>Bacteroidales</taxon>
        <taxon>Prevotellaceae</taxon>
        <taxon>Segatella</taxon>
    </lineage>
</organism>
<dbReference type="InterPro" id="IPR050288">
    <property type="entry name" value="Cellulose_deg_GH3"/>
</dbReference>
<dbReference type="InterPro" id="IPR013783">
    <property type="entry name" value="Ig-like_fold"/>
</dbReference>
<evidence type="ECO:0000313" key="4">
    <source>
        <dbReference type="EMBL" id="MQN12235.1"/>
    </source>
</evidence>
<feature type="non-terminal residue" evidence="4">
    <location>
        <position position="1"/>
    </location>
</feature>
<comment type="similarity">
    <text evidence="1">Belongs to the glycosyl hydrolase 3 family.</text>
</comment>
<feature type="domain" description="Fibronectin type III-like" evidence="3">
    <location>
        <begin position="151"/>
        <end position="220"/>
    </location>
</feature>
<gene>
    <name evidence="4" type="ORF">F7D95_05230</name>
</gene>
<keyword evidence="2 4" id="KW-0378">Hydrolase</keyword>
<comment type="caution">
    <text evidence="4">The sequence shown here is derived from an EMBL/GenBank/DDBJ whole genome shotgun (WGS) entry which is preliminary data.</text>
</comment>
<dbReference type="SMART" id="SM01217">
    <property type="entry name" value="Fn3_like"/>
    <property type="match status" value="1"/>
</dbReference>
<sequence length="233" mass="25902">PKAQRQVIAMLHQAGKRVVFVNCSGCAIAMVPETENAEAILQAWYPGERGGEAVAKVLFGEVNPSGKLPVTFYKSVNDLPDFLDYTMKNRTYRYFKGEPLFPFGYGLSYTTFEYGKPTLMQVKSKKRGSGKTADYKLMFSLQNTGKREGTEVAQVYIKRVDDVDGPIKSLKAFKRVSLKAGERQMVSIDLPRKSFEGWDAQTNTIRVVPGTYQVFVGGSSADAAKTKIEVKVK</sequence>
<dbReference type="AlphaFoldDB" id="A0AA90UE97"/>
<evidence type="ECO:0000256" key="1">
    <source>
        <dbReference type="ARBA" id="ARBA00005336"/>
    </source>
</evidence>
<proteinExistence type="inferred from homology"/>